<dbReference type="Proteomes" id="UP001628179">
    <property type="component" value="Unassembled WGS sequence"/>
</dbReference>
<evidence type="ECO:0000313" key="1">
    <source>
        <dbReference type="EMBL" id="GAB1315501.1"/>
    </source>
</evidence>
<keyword evidence="2" id="KW-1185">Reference proteome</keyword>
<proteinExistence type="predicted"/>
<organism evidence="1 2">
    <name type="scientific">Madurella fahalii</name>
    <dbReference type="NCBI Taxonomy" id="1157608"/>
    <lineage>
        <taxon>Eukaryota</taxon>
        <taxon>Fungi</taxon>
        <taxon>Dikarya</taxon>
        <taxon>Ascomycota</taxon>
        <taxon>Pezizomycotina</taxon>
        <taxon>Sordariomycetes</taxon>
        <taxon>Sordariomycetidae</taxon>
        <taxon>Sordariales</taxon>
        <taxon>Sordariales incertae sedis</taxon>
        <taxon>Madurella</taxon>
    </lineage>
</organism>
<dbReference type="PANTHER" id="PTHR12265:SF40">
    <property type="entry name" value="DUF829-DOMAIN-CONTAINING PROTEIN"/>
    <property type="match status" value="1"/>
</dbReference>
<dbReference type="RefSeq" id="XP_070917232.1">
    <property type="nucleotide sequence ID" value="XM_071061131.1"/>
</dbReference>
<dbReference type="GeneID" id="98176454"/>
<sequence length="299" mass="32718">MASSALPTPPAPVRLSPSVTLYNPAVPNSGAAPGIPGGPRLVVLTTWVFAQDGHIAKYVAGYQELFPGAAILVAKCFFRHFFSIQAAKKELEPAVSAIRNILGPHRHDQKAKSARSEPSLILHIFSNSGLGTAHNLCEVYKVTCPSPHDEDGGRLPPHATVFDSAPGRYGFWCVASAVMFGVPRGRWARRLAALPLAYLLTSSLWVWVRVLGGQDWVSAWARDFNDPERMLETCRAYAYSRADPLVEARVVEAHARHARAQGFLVLHQADFVDSAHVSHARANPGRYWGVVKETWEGRA</sequence>
<evidence type="ECO:0000313" key="2">
    <source>
        <dbReference type="Proteomes" id="UP001628179"/>
    </source>
</evidence>
<accession>A0ABQ0GCM1</accession>
<dbReference type="EMBL" id="BAAFSV010000003">
    <property type="protein sequence ID" value="GAB1315501.1"/>
    <property type="molecule type" value="Genomic_DNA"/>
</dbReference>
<gene>
    <name evidence="1" type="ORF">MFIFM68171_05711</name>
</gene>
<dbReference type="InterPro" id="IPR008547">
    <property type="entry name" value="DUF829_TMEM53"/>
</dbReference>
<dbReference type="Pfam" id="PF05705">
    <property type="entry name" value="DUF829"/>
    <property type="match status" value="1"/>
</dbReference>
<protein>
    <submittedName>
        <fullName evidence="1">Indole-diterpene biosynthesis protein PaxU</fullName>
    </submittedName>
</protein>
<name>A0ABQ0GCM1_9PEZI</name>
<reference evidence="1 2" key="1">
    <citation type="submission" date="2024-09" db="EMBL/GenBank/DDBJ databases">
        <title>Itraconazole resistance in Madurella fahalii resulting from another homologue of gene encoding cytochrome P450 14-alpha sterol demethylase (CYP51).</title>
        <authorList>
            <person name="Yoshioka I."/>
            <person name="Fahal A.H."/>
            <person name="Kaneko S."/>
            <person name="Yaguchi T."/>
        </authorList>
    </citation>
    <scope>NUCLEOTIDE SEQUENCE [LARGE SCALE GENOMIC DNA]</scope>
    <source>
        <strain evidence="1 2">IFM 68171</strain>
    </source>
</reference>
<dbReference type="PANTHER" id="PTHR12265">
    <property type="entry name" value="TRANSMEMBRANE PROTEIN 53"/>
    <property type="match status" value="1"/>
</dbReference>
<comment type="caution">
    <text evidence="1">The sequence shown here is derived from an EMBL/GenBank/DDBJ whole genome shotgun (WGS) entry which is preliminary data.</text>
</comment>